<evidence type="ECO:0000313" key="5">
    <source>
        <dbReference type="Proteomes" id="UP000037046"/>
    </source>
</evidence>
<organism evidence="4 5">
    <name type="scientific">Roseovarius tolerans</name>
    <dbReference type="NCBI Taxonomy" id="74031"/>
    <lineage>
        <taxon>Bacteria</taxon>
        <taxon>Pseudomonadati</taxon>
        <taxon>Pseudomonadota</taxon>
        <taxon>Alphaproteobacteria</taxon>
        <taxon>Rhodobacterales</taxon>
        <taxon>Roseobacteraceae</taxon>
        <taxon>Roseovarius</taxon>
    </lineage>
</organism>
<dbReference type="PANTHER" id="PTHR34477">
    <property type="entry name" value="UPF0213 PROTEIN YHBQ"/>
    <property type="match status" value="1"/>
</dbReference>
<reference evidence="5" key="1">
    <citation type="submission" date="2015-07" db="EMBL/GenBank/DDBJ databases">
        <title>Draft Genome Sequence of Roseovarius tolerans EL-164, a producer of N-Acylated Alanine Methyl Esters (NAMEs).</title>
        <authorList>
            <person name="Voget S."/>
            <person name="Bruns H."/>
            <person name="Wagner-Doebler I."/>
            <person name="Schulz S."/>
            <person name="Daniel R."/>
        </authorList>
    </citation>
    <scope>NUCLEOTIDE SEQUENCE [LARGE SCALE GENOMIC DNA]</scope>
    <source>
        <strain evidence="5">EL-164</strain>
    </source>
</reference>
<comment type="similarity">
    <text evidence="1">Belongs to the UPF0213 family.</text>
</comment>
<dbReference type="EMBL" id="LGVV01000001">
    <property type="protein sequence ID" value="KNX43299.1"/>
    <property type="molecule type" value="Genomic_DNA"/>
</dbReference>
<dbReference type="PANTHER" id="PTHR34477:SF5">
    <property type="entry name" value="BSL5627 PROTEIN"/>
    <property type="match status" value="1"/>
</dbReference>
<evidence type="ECO:0000259" key="3">
    <source>
        <dbReference type="PROSITE" id="PS50164"/>
    </source>
</evidence>
<dbReference type="PROSITE" id="PS50164">
    <property type="entry name" value="GIY_YIG"/>
    <property type="match status" value="1"/>
</dbReference>
<dbReference type="InterPro" id="IPR035901">
    <property type="entry name" value="GIY-YIG_endonuc_sf"/>
</dbReference>
<evidence type="ECO:0000256" key="1">
    <source>
        <dbReference type="ARBA" id="ARBA00007435"/>
    </source>
</evidence>
<accession>A0A0L6D001</accession>
<dbReference type="Proteomes" id="UP000037046">
    <property type="component" value="Unassembled WGS sequence"/>
</dbReference>
<comment type="caution">
    <text evidence="4">The sequence shown here is derived from an EMBL/GenBank/DDBJ whole genome shotgun (WGS) entry which is preliminary data.</text>
</comment>
<feature type="region of interest" description="Disordered" evidence="2">
    <location>
        <begin position="1"/>
        <end position="24"/>
    </location>
</feature>
<dbReference type="InterPro" id="IPR000305">
    <property type="entry name" value="GIY-YIG_endonuc"/>
</dbReference>
<proteinExistence type="inferred from homology"/>
<feature type="domain" description="GIY-YIG" evidence="3">
    <location>
        <begin position="29"/>
        <end position="105"/>
    </location>
</feature>
<dbReference type="CDD" id="cd10448">
    <property type="entry name" value="GIY-YIG_unchar_3"/>
    <property type="match status" value="1"/>
</dbReference>
<keyword evidence="5" id="KW-1185">Reference proteome</keyword>
<dbReference type="InterPro" id="IPR050190">
    <property type="entry name" value="UPF0213_domain"/>
</dbReference>
<name>A0A0L6D001_9RHOB</name>
<dbReference type="Pfam" id="PF01541">
    <property type="entry name" value="GIY-YIG"/>
    <property type="match status" value="1"/>
</dbReference>
<protein>
    <submittedName>
        <fullName evidence="4">GIY-YIG nuclease superfamily protein</fullName>
    </submittedName>
</protein>
<dbReference type="Gene3D" id="3.40.1440.10">
    <property type="entry name" value="GIY-YIG endonuclease"/>
    <property type="match status" value="1"/>
</dbReference>
<dbReference type="AlphaFoldDB" id="A0A0L6D001"/>
<evidence type="ECO:0000313" key="4">
    <source>
        <dbReference type="EMBL" id="KNX43299.1"/>
    </source>
</evidence>
<sequence length="124" mass="14343">MTVAPLPASSSGLTRGSLAKPSATQAMMRQPAVYIVTNKPRGSLYIGMTGDLTHRVWQHRTHALPGFTDRYNLTRLIWFETHFEFCEAIRREKALKRWTRDWKISLVERDNPGWRDLWQDICGA</sequence>
<dbReference type="SMART" id="SM00465">
    <property type="entry name" value="GIYc"/>
    <property type="match status" value="1"/>
</dbReference>
<dbReference type="PATRIC" id="fig|74031.6.peg.89"/>
<gene>
    <name evidence="4" type="ORF">ROTO_00880</name>
</gene>
<evidence type="ECO:0000256" key="2">
    <source>
        <dbReference type="SAM" id="MobiDB-lite"/>
    </source>
</evidence>
<dbReference type="SUPFAM" id="SSF82771">
    <property type="entry name" value="GIY-YIG endonuclease"/>
    <property type="match status" value="1"/>
</dbReference>